<dbReference type="REBASE" id="485579">
    <property type="entry name" value="M.SspJK71ORF2615P"/>
</dbReference>
<comment type="catalytic activity">
    <reaction evidence="6">
        <text>a 2'-deoxyadenosine in DNA + S-adenosyl-L-methionine = an N(6)-methyl-2'-deoxyadenosine in DNA + S-adenosyl-L-homocysteine + H(+)</text>
        <dbReference type="Rhea" id="RHEA:15197"/>
        <dbReference type="Rhea" id="RHEA-COMP:12418"/>
        <dbReference type="Rhea" id="RHEA-COMP:12419"/>
        <dbReference type="ChEBI" id="CHEBI:15378"/>
        <dbReference type="ChEBI" id="CHEBI:57856"/>
        <dbReference type="ChEBI" id="CHEBI:59789"/>
        <dbReference type="ChEBI" id="CHEBI:90615"/>
        <dbReference type="ChEBI" id="CHEBI:90616"/>
        <dbReference type="EC" id="2.1.1.72"/>
    </reaction>
</comment>
<evidence type="ECO:0000256" key="6">
    <source>
        <dbReference type="ARBA" id="ARBA00047942"/>
    </source>
</evidence>
<sequence>MTDEIDKLKMHSPDLTQDNIAKIRALFPGCVTEAAGEDGAPTLKVDFDQLRQELSDAIVEGPQERYHLDWPGKRQALITANAPIAKTLRPVREESVDFDTTQNLFIEGDNLEALKLLQETYLSKVKMIYIDPPYNTGKDFIYKDNFAKAKEDYEIEAGVRDLDGGQLVSNPESRGRYHSDWMSMMYSRLTVAKRLLMDEGIILVSIDDYEQSALRKLMDEVFGERNFIAQLTWEKGRKNDAKFFSVGHEYMLVFGKNVSKLRERHESWREEKPGAREIWDEFIRLKQIHGDDFKEIERELSQWYSDLPKGHPAKKWARYKRVDKNGPWRDRDISWPGGDGPTYDVIHPITKQPCAVPEAGWRYASPDEMQRQIKLGLVEFRDDHTEPPFRKAHIRPAPGEADDEQSDQVADEGGDTEEDGADAEFATQVRGSYFYKQSQVSVKYLRNLMGGKVFTNPKDHEELAKLIEYVSPKDRDGIIIDFFAGSASTAEATMRANAIYGSNHQFIMVQLPESLVDAEKNTTGTAKKTVQAAIKLMKKNNRPPVLSEVSKERIRRAGAKILEGDTHPDWNKDVGFRVLKIDSSNIADVYYTPDATTQADLLTRVDNIKPDRSPEDLLFQVLLDWGVDLTLPITREVLHGKTVFFVAGTALAACFDDGVDEVLVKDLATRAPLRVVFKDTGFKDDATKINVKQIFKSLSPDTDVKAI</sequence>
<evidence type="ECO:0000256" key="2">
    <source>
        <dbReference type="ARBA" id="ARBA00011900"/>
    </source>
</evidence>
<dbReference type="RefSeq" id="WP_212705158.1">
    <property type="nucleotide sequence ID" value="NZ_CP073581.1"/>
</dbReference>
<dbReference type="GO" id="GO:0003677">
    <property type="term" value="F:DNA binding"/>
    <property type="evidence" value="ECO:0007669"/>
    <property type="project" value="InterPro"/>
</dbReference>
<dbReference type="GO" id="GO:0008170">
    <property type="term" value="F:N-methyltransferase activity"/>
    <property type="evidence" value="ECO:0007669"/>
    <property type="project" value="InterPro"/>
</dbReference>
<dbReference type="GO" id="GO:0009007">
    <property type="term" value="F:site-specific DNA-methyltransferase (adenine-specific) activity"/>
    <property type="evidence" value="ECO:0007669"/>
    <property type="project" value="UniProtKB-EC"/>
</dbReference>
<dbReference type="GO" id="GO:0032259">
    <property type="term" value="P:methylation"/>
    <property type="evidence" value="ECO:0007669"/>
    <property type="project" value="UniProtKB-KW"/>
</dbReference>
<comment type="similarity">
    <text evidence="1">Belongs to the N(4)/N(6)-methyltransferase family.</text>
</comment>
<dbReference type="SUPFAM" id="SSF53335">
    <property type="entry name" value="S-adenosyl-L-methionine-dependent methyltransferases"/>
    <property type="match status" value="1"/>
</dbReference>
<organism evidence="9 10">
    <name type="scientific">Sulfitobacter albidus</name>
    <dbReference type="NCBI Taxonomy" id="2829501"/>
    <lineage>
        <taxon>Bacteria</taxon>
        <taxon>Pseudomonadati</taxon>
        <taxon>Pseudomonadota</taxon>
        <taxon>Alphaproteobacteria</taxon>
        <taxon>Rhodobacterales</taxon>
        <taxon>Roseobacteraceae</taxon>
        <taxon>Sulfitobacter</taxon>
    </lineage>
</organism>
<dbReference type="Pfam" id="PF01555">
    <property type="entry name" value="N6_N4_Mtase"/>
    <property type="match status" value="1"/>
</dbReference>
<dbReference type="InterPro" id="IPR002295">
    <property type="entry name" value="N4/N6-MTase_EcoPI_Mod-like"/>
</dbReference>
<protein>
    <recommendedName>
        <fullName evidence="2">site-specific DNA-methyltransferase (adenine-specific)</fullName>
        <ecNumber evidence="2">2.1.1.72</ecNumber>
    </recommendedName>
</protein>
<dbReference type="PROSITE" id="PS00092">
    <property type="entry name" value="N6_MTASE"/>
    <property type="match status" value="1"/>
</dbReference>
<evidence type="ECO:0000256" key="1">
    <source>
        <dbReference type="ARBA" id="ARBA00006594"/>
    </source>
</evidence>
<feature type="domain" description="DNA methylase N-4/N-6" evidence="8">
    <location>
        <begin position="125"/>
        <end position="497"/>
    </location>
</feature>
<dbReference type="PRINTS" id="PR00506">
    <property type="entry name" value="D21N6MTFRASE"/>
</dbReference>
<evidence type="ECO:0000313" key="10">
    <source>
        <dbReference type="Proteomes" id="UP000683291"/>
    </source>
</evidence>
<feature type="region of interest" description="Disordered" evidence="7">
    <location>
        <begin position="386"/>
        <end position="419"/>
    </location>
</feature>
<name>A0A975JEQ6_9RHOB</name>
<dbReference type="EC" id="2.1.1.72" evidence="2"/>
<dbReference type="Proteomes" id="UP000683291">
    <property type="component" value="Chromosome 1"/>
</dbReference>
<evidence type="ECO:0000259" key="8">
    <source>
        <dbReference type="Pfam" id="PF01555"/>
    </source>
</evidence>
<dbReference type="InterPro" id="IPR002052">
    <property type="entry name" value="DNA_methylase_N6_adenine_CS"/>
</dbReference>
<accession>A0A975JEQ6</accession>
<proteinExistence type="inferred from homology"/>
<dbReference type="Gene3D" id="3.40.50.150">
    <property type="entry name" value="Vaccinia Virus protein VP39"/>
    <property type="match status" value="1"/>
</dbReference>
<evidence type="ECO:0000313" key="9">
    <source>
        <dbReference type="EMBL" id="QUJ76962.1"/>
    </source>
</evidence>
<dbReference type="AlphaFoldDB" id="A0A975JEQ6"/>
<dbReference type="KEGG" id="sual:KDD17_02615"/>
<keyword evidence="3" id="KW-0489">Methyltransferase</keyword>
<evidence type="ECO:0000256" key="7">
    <source>
        <dbReference type="SAM" id="MobiDB-lite"/>
    </source>
</evidence>
<dbReference type="InterPro" id="IPR029063">
    <property type="entry name" value="SAM-dependent_MTases_sf"/>
</dbReference>
<dbReference type="EMBL" id="CP073581">
    <property type="protein sequence ID" value="QUJ76962.1"/>
    <property type="molecule type" value="Genomic_DNA"/>
</dbReference>
<evidence type="ECO:0000256" key="3">
    <source>
        <dbReference type="ARBA" id="ARBA00022603"/>
    </source>
</evidence>
<keyword evidence="10" id="KW-1185">Reference proteome</keyword>
<dbReference type="InterPro" id="IPR002941">
    <property type="entry name" value="DNA_methylase_N4/N6"/>
</dbReference>
<feature type="compositionally biased region" description="Acidic residues" evidence="7">
    <location>
        <begin position="400"/>
        <end position="419"/>
    </location>
</feature>
<reference evidence="9" key="1">
    <citation type="submission" date="2021-04" db="EMBL/GenBank/DDBJ databases">
        <title>Complete genome sequence for Sulfitobacter sp. strain JK7-1.</title>
        <authorList>
            <person name="Park S.-J."/>
        </authorList>
    </citation>
    <scope>NUCLEOTIDE SEQUENCE</scope>
    <source>
        <strain evidence="9">JK7-1</strain>
    </source>
</reference>
<gene>
    <name evidence="9" type="ORF">KDD17_02615</name>
</gene>
<keyword evidence="4" id="KW-0808">Transferase</keyword>
<evidence type="ECO:0000256" key="5">
    <source>
        <dbReference type="ARBA" id="ARBA00022691"/>
    </source>
</evidence>
<keyword evidence="5" id="KW-0949">S-adenosyl-L-methionine</keyword>
<evidence type="ECO:0000256" key="4">
    <source>
        <dbReference type="ARBA" id="ARBA00022679"/>
    </source>
</evidence>
<dbReference type="PIRSF" id="PIRSF015855">
    <property type="entry name" value="TypeIII_Mtase_mKpnI"/>
    <property type="match status" value="1"/>
</dbReference>